<organism evidence="1 2">
    <name type="scientific">Araneus ventricosus</name>
    <name type="common">Orbweaver spider</name>
    <name type="synonym">Epeira ventricosa</name>
    <dbReference type="NCBI Taxonomy" id="182803"/>
    <lineage>
        <taxon>Eukaryota</taxon>
        <taxon>Metazoa</taxon>
        <taxon>Ecdysozoa</taxon>
        <taxon>Arthropoda</taxon>
        <taxon>Chelicerata</taxon>
        <taxon>Arachnida</taxon>
        <taxon>Araneae</taxon>
        <taxon>Araneomorphae</taxon>
        <taxon>Entelegynae</taxon>
        <taxon>Araneoidea</taxon>
        <taxon>Araneidae</taxon>
        <taxon>Araneus</taxon>
    </lineage>
</organism>
<sequence>MRAASACCARIGLSTRFRIIIDAVRWFRILCLTVRYAFRIIIDCSARFICFGLMRSRIIIRRDYAVLASSGGLRAFRISATRYAFRITRNSLRLRVPHPHLPGARFRITHPGL</sequence>
<dbReference type="AlphaFoldDB" id="A0A4Y2V346"/>
<dbReference type="EMBL" id="BGPR01043129">
    <property type="protein sequence ID" value="GBO19663.1"/>
    <property type="molecule type" value="Genomic_DNA"/>
</dbReference>
<reference evidence="1 2" key="1">
    <citation type="journal article" date="2019" name="Sci. Rep.">
        <title>Orb-weaving spider Araneus ventricosus genome elucidates the spidroin gene catalogue.</title>
        <authorList>
            <person name="Kono N."/>
            <person name="Nakamura H."/>
            <person name="Ohtoshi R."/>
            <person name="Moran D.A.P."/>
            <person name="Shinohara A."/>
            <person name="Yoshida Y."/>
            <person name="Fujiwara M."/>
            <person name="Mori M."/>
            <person name="Tomita M."/>
            <person name="Arakawa K."/>
        </authorList>
    </citation>
    <scope>NUCLEOTIDE SEQUENCE [LARGE SCALE GENOMIC DNA]</scope>
</reference>
<evidence type="ECO:0000313" key="1">
    <source>
        <dbReference type="EMBL" id="GBO19663.1"/>
    </source>
</evidence>
<protein>
    <submittedName>
        <fullName evidence="1">Uncharacterized protein</fullName>
    </submittedName>
</protein>
<proteinExistence type="predicted"/>
<keyword evidence="2" id="KW-1185">Reference proteome</keyword>
<dbReference type="Proteomes" id="UP000499080">
    <property type="component" value="Unassembled WGS sequence"/>
</dbReference>
<gene>
    <name evidence="1" type="ORF">AVEN_11585_1</name>
</gene>
<accession>A0A4Y2V346</accession>
<evidence type="ECO:0000313" key="2">
    <source>
        <dbReference type="Proteomes" id="UP000499080"/>
    </source>
</evidence>
<comment type="caution">
    <text evidence="1">The sequence shown here is derived from an EMBL/GenBank/DDBJ whole genome shotgun (WGS) entry which is preliminary data.</text>
</comment>
<name>A0A4Y2V346_ARAVE</name>